<feature type="domain" description="UvrD-like helicase C-terminal" evidence="10">
    <location>
        <begin position="416"/>
        <end position="483"/>
    </location>
</feature>
<evidence type="ECO:0000313" key="12">
    <source>
        <dbReference type="Proteomes" id="UP001597033"/>
    </source>
</evidence>
<dbReference type="InterPro" id="IPR014016">
    <property type="entry name" value="UvrD-like_ATP-bd"/>
</dbReference>
<dbReference type="PANTHER" id="PTHR11070:SF30">
    <property type="entry name" value="F-BOX DNA HELICASE 1"/>
    <property type="match status" value="1"/>
</dbReference>
<dbReference type="RefSeq" id="WP_162377136.1">
    <property type="nucleotide sequence ID" value="NZ_JBHTKN010000008.1"/>
</dbReference>
<evidence type="ECO:0000256" key="5">
    <source>
        <dbReference type="ARBA" id="ARBA00023235"/>
    </source>
</evidence>
<comment type="caution">
    <text evidence="11">The sequence shown here is derived from an EMBL/GenBank/DDBJ whole genome shotgun (WGS) entry which is preliminary data.</text>
</comment>
<keyword evidence="4" id="KW-0067">ATP-binding</keyword>
<protein>
    <recommendedName>
        <fullName evidence="7">DNA 3'-5' helicase</fullName>
        <ecNumber evidence="7">5.6.2.4</ecNumber>
    </recommendedName>
</protein>
<dbReference type="InterPro" id="IPR014017">
    <property type="entry name" value="DNA_helicase_UvrD-like_C"/>
</dbReference>
<keyword evidence="2" id="KW-0378">Hydrolase</keyword>
<comment type="catalytic activity">
    <reaction evidence="8">
        <text>ATP + H2O = ADP + phosphate + H(+)</text>
        <dbReference type="Rhea" id="RHEA:13065"/>
        <dbReference type="ChEBI" id="CHEBI:15377"/>
        <dbReference type="ChEBI" id="CHEBI:15378"/>
        <dbReference type="ChEBI" id="CHEBI:30616"/>
        <dbReference type="ChEBI" id="CHEBI:43474"/>
        <dbReference type="ChEBI" id="CHEBI:456216"/>
        <dbReference type="EC" id="5.6.2.4"/>
    </reaction>
</comment>
<evidence type="ECO:0000259" key="10">
    <source>
        <dbReference type="Pfam" id="PF13361"/>
    </source>
</evidence>
<keyword evidence="1" id="KW-0547">Nucleotide-binding</keyword>
<dbReference type="SUPFAM" id="SSF52540">
    <property type="entry name" value="P-loop containing nucleoside triphosphate hydrolases"/>
    <property type="match status" value="1"/>
</dbReference>
<evidence type="ECO:0000256" key="6">
    <source>
        <dbReference type="ARBA" id="ARBA00034617"/>
    </source>
</evidence>
<evidence type="ECO:0000256" key="2">
    <source>
        <dbReference type="ARBA" id="ARBA00022801"/>
    </source>
</evidence>
<evidence type="ECO:0000256" key="7">
    <source>
        <dbReference type="ARBA" id="ARBA00034808"/>
    </source>
</evidence>
<reference evidence="12" key="1">
    <citation type="journal article" date="2019" name="Int. J. Syst. Evol. Microbiol.">
        <title>The Global Catalogue of Microorganisms (GCM) 10K type strain sequencing project: providing services to taxonomists for standard genome sequencing and annotation.</title>
        <authorList>
            <consortium name="The Broad Institute Genomics Platform"/>
            <consortium name="The Broad Institute Genome Sequencing Center for Infectious Disease"/>
            <person name="Wu L."/>
            <person name="Ma J."/>
        </authorList>
    </citation>
    <scope>NUCLEOTIDE SEQUENCE [LARGE SCALE GENOMIC DNA]</scope>
    <source>
        <strain evidence="12">CCUG 55854</strain>
    </source>
</reference>
<dbReference type="Pfam" id="PF00580">
    <property type="entry name" value="UvrD-helicase"/>
    <property type="match status" value="1"/>
</dbReference>
<evidence type="ECO:0000256" key="3">
    <source>
        <dbReference type="ARBA" id="ARBA00022806"/>
    </source>
</evidence>
<proteinExistence type="predicted"/>
<dbReference type="Pfam" id="PF13361">
    <property type="entry name" value="UvrD_C"/>
    <property type="match status" value="1"/>
</dbReference>
<evidence type="ECO:0000256" key="4">
    <source>
        <dbReference type="ARBA" id="ARBA00022840"/>
    </source>
</evidence>
<keyword evidence="5" id="KW-0413">Isomerase</keyword>
<accession>A0ABW3LYQ2</accession>
<feature type="domain" description="UvrD-like helicase ATP-binding" evidence="9">
    <location>
        <begin position="198"/>
        <end position="245"/>
    </location>
</feature>
<evidence type="ECO:0000313" key="11">
    <source>
        <dbReference type="EMBL" id="MFD1043137.1"/>
    </source>
</evidence>
<dbReference type="Gene3D" id="3.40.50.300">
    <property type="entry name" value="P-loop containing nucleotide triphosphate hydrolases"/>
    <property type="match status" value="2"/>
</dbReference>
<gene>
    <name evidence="11" type="ORF">ACFQ2N_12360</name>
</gene>
<dbReference type="InterPro" id="IPR000212">
    <property type="entry name" value="DNA_helicase_UvrD/REP"/>
</dbReference>
<name>A0ABW3LYQ2_9GAMM</name>
<sequence>MAFAPTPEQEAICGASGRIVKANAFAGTGKSSTLKHLARTFPGQRFLYIAFNKAIKEEAVATFPSNVKAMTGHGLAYASKGRLYGDVPNKLQGDLKPFHILPILHSAGSLRSLPTEVVNLYGGRVVETVKAYLVSSAAEPSLGHVSLGDSPAERKYMSAVGILADAKRVWADMCDLAGATPMLHDGYLKLYQLSEPTLRYDAVLVDEAQDTNPVLQAIVEAQRTRIFLIGDTHQAIYSFRGAHNAMELMKCDESFGLTGSFRFGPKLAEIANSILALKGESLALRGLGASTIEREIDVDREGHALVSRGNGALFRAAVKALDAERPFAFVGPLSNYRHDLVVDTYNLMVGDTVRDAFLRSFSTFNELAEYGESMNDREVKSRVKLAVEYGDRIPELVEAIATKSIPWTDGIQARLPANAVTLTTAHKSKGLEFPNVVLSDDYMELIDDEGELWDYGAATASDIEEVNLQYVAVTRAQHAIQLSSGLRDYLELKQQMDETSRVRLAG</sequence>
<keyword evidence="3" id="KW-0347">Helicase</keyword>
<organism evidence="11 12">
    <name type="scientific">Pseudoxanthomonas kaohsiungensis</name>
    <dbReference type="NCBI Taxonomy" id="283923"/>
    <lineage>
        <taxon>Bacteria</taxon>
        <taxon>Pseudomonadati</taxon>
        <taxon>Pseudomonadota</taxon>
        <taxon>Gammaproteobacteria</taxon>
        <taxon>Lysobacterales</taxon>
        <taxon>Lysobacteraceae</taxon>
        <taxon>Pseudoxanthomonas</taxon>
    </lineage>
</organism>
<dbReference type="EC" id="5.6.2.4" evidence="7"/>
<keyword evidence="12" id="KW-1185">Reference proteome</keyword>
<evidence type="ECO:0000256" key="8">
    <source>
        <dbReference type="ARBA" id="ARBA00048988"/>
    </source>
</evidence>
<dbReference type="EMBL" id="JBHTKN010000008">
    <property type="protein sequence ID" value="MFD1043137.1"/>
    <property type="molecule type" value="Genomic_DNA"/>
</dbReference>
<evidence type="ECO:0000256" key="1">
    <source>
        <dbReference type="ARBA" id="ARBA00022741"/>
    </source>
</evidence>
<dbReference type="InterPro" id="IPR027417">
    <property type="entry name" value="P-loop_NTPase"/>
</dbReference>
<comment type="catalytic activity">
    <reaction evidence="6">
        <text>Couples ATP hydrolysis with the unwinding of duplex DNA by translocating in the 3'-5' direction.</text>
        <dbReference type="EC" id="5.6.2.4"/>
    </reaction>
</comment>
<dbReference type="Proteomes" id="UP001597033">
    <property type="component" value="Unassembled WGS sequence"/>
</dbReference>
<evidence type="ECO:0000259" key="9">
    <source>
        <dbReference type="Pfam" id="PF00580"/>
    </source>
</evidence>
<dbReference type="PANTHER" id="PTHR11070">
    <property type="entry name" value="UVRD / RECB / PCRA DNA HELICASE FAMILY MEMBER"/>
    <property type="match status" value="1"/>
</dbReference>